<name>A0ABD0VDT9_DENTH</name>
<sequence>MQLKQKCSKRAVKAQQKRSKRVAAALLLLFSCHFAALQQNLRRRLQLSGGKVCEGVFTFELHCSGVVDDGGFLRRVECSEPNSFPTVRISDLRRPLSPRPSPNSAESLRVTALRTPLRRRGTSKARSDLESYFVDVPLDTPSGEGGGSTEPGGGSAELRRWCGRTPTVVLQTPAVVQQNSDGGPALILGRSWIVQDDMNKDVNSVYENNLCPSSLEAFEGSTSTLCRVLYPHRGVVKKDIGSLPEKEEWISSLPEKEDIGSLPEKEEWIGSLPEKEDIGSLPEKEEWSGSLPEKEDIGSLPEKEEYSGSLPEVGRLCKGFSTLLWEQKERHYSGVVQCLEWETPGSGRRSCWTEQL</sequence>
<comment type="caution">
    <text evidence="2">The sequence shown here is derived from an EMBL/GenBank/DDBJ whole genome shotgun (WGS) entry which is preliminary data.</text>
</comment>
<feature type="region of interest" description="Disordered" evidence="1">
    <location>
        <begin position="273"/>
        <end position="306"/>
    </location>
</feature>
<accession>A0ABD0VDT9</accession>
<dbReference type="PROSITE" id="PS51257">
    <property type="entry name" value="PROKAR_LIPOPROTEIN"/>
    <property type="match status" value="1"/>
</dbReference>
<evidence type="ECO:0000313" key="3">
    <source>
        <dbReference type="Proteomes" id="UP001552299"/>
    </source>
</evidence>
<organism evidence="2 3">
    <name type="scientific">Dendrobium thyrsiflorum</name>
    <name type="common">Pinecone-like raceme dendrobium</name>
    <name type="synonym">Orchid</name>
    <dbReference type="NCBI Taxonomy" id="117978"/>
    <lineage>
        <taxon>Eukaryota</taxon>
        <taxon>Viridiplantae</taxon>
        <taxon>Streptophyta</taxon>
        <taxon>Embryophyta</taxon>
        <taxon>Tracheophyta</taxon>
        <taxon>Spermatophyta</taxon>
        <taxon>Magnoliopsida</taxon>
        <taxon>Liliopsida</taxon>
        <taxon>Asparagales</taxon>
        <taxon>Orchidaceae</taxon>
        <taxon>Epidendroideae</taxon>
        <taxon>Malaxideae</taxon>
        <taxon>Dendrobiinae</taxon>
        <taxon>Dendrobium</taxon>
    </lineage>
</organism>
<evidence type="ECO:0000313" key="2">
    <source>
        <dbReference type="EMBL" id="KAL0923140.1"/>
    </source>
</evidence>
<feature type="region of interest" description="Disordered" evidence="1">
    <location>
        <begin position="136"/>
        <end position="155"/>
    </location>
</feature>
<proteinExistence type="predicted"/>
<dbReference type="EMBL" id="JANQDX010000006">
    <property type="protein sequence ID" value="KAL0923140.1"/>
    <property type="molecule type" value="Genomic_DNA"/>
</dbReference>
<keyword evidence="3" id="KW-1185">Reference proteome</keyword>
<feature type="compositionally biased region" description="Gly residues" evidence="1">
    <location>
        <begin position="143"/>
        <end position="155"/>
    </location>
</feature>
<dbReference type="AlphaFoldDB" id="A0ABD0VDT9"/>
<dbReference type="Proteomes" id="UP001552299">
    <property type="component" value="Unassembled WGS sequence"/>
</dbReference>
<gene>
    <name evidence="2" type="ORF">M5K25_007187</name>
</gene>
<reference evidence="2 3" key="1">
    <citation type="journal article" date="2024" name="Plant Biotechnol. J.">
        <title>Dendrobium thyrsiflorum genome and its molecular insights into genes involved in important horticultural traits.</title>
        <authorList>
            <person name="Chen B."/>
            <person name="Wang J.Y."/>
            <person name="Zheng P.J."/>
            <person name="Li K.L."/>
            <person name="Liang Y.M."/>
            <person name="Chen X.F."/>
            <person name="Zhang C."/>
            <person name="Zhao X."/>
            <person name="He X."/>
            <person name="Zhang G.Q."/>
            <person name="Liu Z.J."/>
            <person name="Xu Q."/>
        </authorList>
    </citation>
    <scope>NUCLEOTIDE SEQUENCE [LARGE SCALE GENOMIC DNA]</scope>
    <source>
        <strain evidence="2">GZMU011</strain>
    </source>
</reference>
<protein>
    <submittedName>
        <fullName evidence="2">Uncharacterized protein</fullName>
    </submittedName>
</protein>
<evidence type="ECO:0000256" key="1">
    <source>
        <dbReference type="SAM" id="MobiDB-lite"/>
    </source>
</evidence>